<feature type="non-terminal residue" evidence="6">
    <location>
        <position position="1"/>
    </location>
</feature>
<evidence type="ECO:0000313" key="7">
    <source>
        <dbReference type="Proteomes" id="UP000765507"/>
    </source>
</evidence>
<dbReference type="FunFam" id="2.10.70.10:FF:000060">
    <property type="entry name" value="Complement inhibitory factor H"/>
    <property type="match status" value="1"/>
</dbReference>
<dbReference type="InterPro" id="IPR051503">
    <property type="entry name" value="ComplSys_Reg/VirEntry_Med"/>
</dbReference>
<evidence type="ECO:0000256" key="4">
    <source>
        <dbReference type="PROSITE-ProRule" id="PRU00302"/>
    </source>
</evidence>
<organism evidence="6 7">
    <name type="scientific">Chelydra serpentina</name>
    <name type="common">Snapping turtle</name>
    <name type="synonym">Testudo serpentina</name>
    <dbReference type="NCBI Taxonomy" id="8475"/>
    <lineage>
        <taxon>Eukaryota</taxon>
        <taxon>Metazoa</taxon>
        <taxon>Chordata</taxon>
        <taxon>Craniata</taxon>
        <taxon>Vertebrata</taxon>
        <taxon>Euteleostomi</taxon>
        <taxon>Archelosauria</taxon>
        <taxon>Testudinata</taxon>
        <taxon>Testudines</taxon>
        <taxon>Cryptodira</taxon>
        <taxon>Durocryptodira</taxon>
        <taxon>Americhelydia</taxon>
        <taxon>Chelydroidea</taxon>
        <taxon>Chelydridae</taxon>
        <taxon>Chelydra</taxon>
    </lineage>
</organism>
<keyword evidence="1 4" id="KW-0768">Sushi</keyword>
<dbReference type="PANTHER" id="PTHR45785">
    <property type="entry name" value="COMPLEMENT FACTOR H-RELATED"/>
    <property type="match status" value="1"/>
</dbReference>
<dbReference type="PROSITE" id="PS50923">
    <property type="entry name" value="SUSHI"/>
    <property type="match status" value="1"/>
</dbReference>
<evidence type="ECO:0000259" key="5">
    <source>
        <dbReference type="PROSITE" id="PS50923"/>
    </source>
</evidence>
<dbReference type="Proteomes" id="UP000765507">
    <property type="component" value="Unassembled WGS sequence"/>
</dbReference>
<dbReference type="InterPro" id="IPR000436">
    <property type="entry name" value="Sushi_SCR_CCP_dom"/>
</dbReference>
<accession>A0A8T1SYH5</accession>
<keyword evidence="3" id="KW-1015">Disulfide bond</keyword>
<dbReference type="GO" id="GO:0005615">
    <property type="term" value="C:extracellular space"/>
    <property type="evidence" value="ECO:0007669"/>
    <property type="project" value="TreeGrafter"/>
</dbReference>
<keyword evidence="2" id="KW-0732">Signal</keyword>
<name>A0A8T1SYH5_CHESE</name>
<evidence type="ECO:0000256" key="1">
    <source>
        <dbReference type="ARBA" id="ARBA00022659"/>
    </source>
</evidence>
<evidence type="ECO:0000256" key="2">
    <source>
        <dbReference type="ARBA" id="ARBA00022729"/>
    </source>
</evidence>
<dbReference type="Gene3D" id="2.10.70.10">
    <property type="entry name" value="Complement Module, domain 1"/>
    <property type="match status" value="2"/>
</dbReference>
<evidence type="ECO:0000313" key="6">
    <source>
        <dbReference type="EMBL" id="KAG6933757.1"/>
    </source>
</evidence>
<feature type="domain" description="Sushi" evidence="5">
    <location>
        <begin position="1"/>
        <end position="35"/>
    </location>
</feature>
<keyword evidence="7" id="KW-1185">Reference proteome</keyword>
<protein>
    <submittedName>
        <fullName evidence="6">Complement factor H related 2</fullName>
    </submittedName>
</protein>
<proteinExistence type="predicted"/>
<dbReference type="GO" id="GO:0006956">
    <property type="term" value="P:complement activation"/>
    <property type="evidence" value="ECO:0007669"/>
    <property type="project" value="TreeGrafter"/>
</dbReference>
<sequence length="104" mass="11774">GSTVEYRCLNLHVMKGSQFVRCESGQWTNPPVCLVPCTASPEEMEKNNIVLKWVENTKLYLESGDFVEFVCKWGYEKDPTSVFRVQCVEGKLAYPKCKRSGTSG</sequence>
<dbReference type="SUPFAM" id="SSF57535">
    <property type="entry name" value="Complement control module/SCR domain"/>
    <property type="match status" value="2"/>
</dbReference>
<evidence type="ECO:0000256" key="3">
    <source>
        <dbReference type="ARBA" id="ARBA00023157"/>
    </source>
</evidence>
<dbReference type="GO" id="GO:0001851">
    <property type="term" value="F:complement component C3b binding"/>
    <property type="evidence" value="ECO:0007669"/>
    <property type="project" value="TreeGrafter"/>
</dbReference>
<comment type="caution">
    <text evidence="4">Lacks conserved residue(s) required for the propagation of feature annotation.</text>
</comment>
<dbReference type="EMBL" id="JAHGAV010000067">
    <property type="protein sequence ID" value="KAG6933757.1"/>
    <property type="molecule type" value="Genomic_DNA"/>
</dbReference>
<dbReference type="PANTHER" id="PTHR45785:SF7">
    <property type="entry name" value="COMPLEMENT FACTOR H"/>
    <property type="match status" value="1"/>
</dbReference>
<reference evidence="6 7" key="1">
    <citation type="journal article" date="2020" name="G3 (Bethesda)">
        <title>Draft Genome of the Common Snapping Turtle, Chelydra serpentina, a Model for Phenotypic Plasticity in Reptiles.</title>
        <authorList>
            <person name="Das D."/>
            <person name="Singh S.K."/>
            <person name="Bierstedt J."/>
            <person name="Erickson A."/>
            <person name="Galli G.L.J."/>
            <person name="Crossley D.A. 2nd"/>
            <person name="Rhen T."/>
        </authorList>
    </citation>
    <scope>NUCLEOTIDE SEQUENCE [LARGE SCALE GENOMIC DNA]</scope>
    <source>
        <strain evidence="6">KW</strain>
    </source>
</reference>
<dbReference type="OrthoDB" id="10051774at2759"/>
<dbReference type="Pfam" id="PF00084">
    <property type="entry name" value="Sushi"/>
    <property type="match status" value="1"/>
</dbReference>
<dbReference type="AlphaFoldDB" id="A0A8T1SYH5"/>
<gene>
    <name evidence="6" type="primary">CFHR2</name>
    <name evidence="6" type="ORF">G0U57_018452</name>
</gene>
<dbReference type="InterPro" id="IPR035976">
    <property type="entry name" value="Sushi/SCR/CCP_sf"/>
</dbReference>
<dbReference type="CDD" id="cd00033">
    <property type="entry name" value="CCP"/>
    <property type="match status" value="1"/>
</dbReference>
<comment type="caution">
    <text evidence="6">The sequence shown here is derived from an EMBL/GenBank/DDBJ whole genome shotgun (WGS) entry which is preliminary data.</text>
</comment>